<sequence>MSETCSFCFNVSTLPFGFSRASASSQTYPTFQAQIHNSSCLLTAPSSVIIIIIALFNYLFYVNGKLF</sequence>
<proteinExistence type="predicted"/>
<keyword evidence="2" id="KW-1185">Reference proteome</keyword>
<dbReference type="WBParaSite" id="Csp11.Scaffold574.g4382.t1">
    <property type="protein sequence ID" value="Csp11.Scaffold574.g4382.t1"/>
    <property type="gene ID" value="Csp11.Scaffold574.g4382"/>
</dbReference>
<evidence type="ECO:0000313" key="2">
    <source>
        <dbReference type="Proteomes" id="UP000095282"/>
    </source>
</evidence>
<feature type="transmembrane region" description="Helical" evidence="1">
    <location>
        <begin position="41"/>
        <end position="61"/>
    </location>
</feature>
<reference evidence="3" key="1">
    <citation type="submission" date="2016-11" db="UniProtKB">
        <authorList>
            <consortium name="WormBaseParasite"/>
        </authorList>
    </citation>
    <scope>IDENTIFICATION</scope>
</reference>
<name>A0A1I7TBQ7_9PELO</name>
<keyword evidence="1" id="KW-1133">Transmembrane helix</keyword>
<evidence type="ECO:0000313" key="3">
    <source>
        <dbReference type="WBParaSite" id="Csp11.Scaffold574.g4382.t1"/>
    </source>
</evidence>
<evidence type="ECO:0000256" key="1">
    <source>
        <dbReference type="SAM" id="Phobius"/>
    </source>
</evidence>
<dbReference type="AlphaFoldDB" id="A0A1I7TBQ7"/>
<organism evidence="2 3">
    <name type="scientific">Caenorhabditis tropicalis</name>
    <dbReference type="NCBI Taxonomy" id="1561998"/>
    <lineage>
        <taxon>Eukaryota</taxon>
        <taxon>Metazoa</taxon>
        <taxon>Ecdysozoa</taxon>
        <taxon>Nematoda</taxon>
        <taxon>Chromadorea</taxon>
        <taxon>Rhabditida</taxon>
        <taxon>Rhabditina</taxon>
        <taxon>Rhabditomorpha</taxon>
        <taxon>Rhabditoidea</taxon>
        <taxon>Rhabditidae</taxon>
        <taxon>Peloderinae</taxon>
        <taxon>Caenorhabditis</taxon>
    </lineage>
</organism>
<protein>
    <submittedName>
        <fullName evidence="3">Ovule protein</fullName>
    </submittedName>
</protein>
<accession>A0A1I7TBQ7</accession>
<keyword evidence="1" id="KW-0472">Membrane</keyword>
<keyword evidence="1" id="KW-0812">Transmembrane</keyword>
<dbReference type="Proteomes" id="UP000095282">
    <property type="component" value="Unplaced"/>
</dbReference>